<dbReference type="InterPro" id="IPR036390">
    <property type="entry name" value="WH_DNA-bd_sf"/>
</dbReference>
<organism evidence="5 6">
    <name type="scientific">Bordetella genomosp. 12</name>
    <dbReference type="NCBI Taxonomy" id="463035"/>
    <lineage>
        <taxon>Bacteria</taxon>
        <taxon>Pseudomonadati</taxon>
        <taxon>Pseudomonadota</taxon>
        <taxon>Betaproteobacteria</taxon>
        <taxon>Burkholderiales</taxon>
        <taxon>Alcaligenaceae</taxon>
        <taxon>Bordetella</taxon>
    </lineage>
</organism>
<evidence type="ECO:0000313" key="5">
    <source>
        <dbReference type="EMBL" id="OZI71863.1"/>
    </source>
</evidence>
<dbReference type="SUPFAM" id="SSF48008">
    <property type="entry name" value="GntR ligand-binding domain-like"/>
    <property type="match status" value="1"/>
</dbReference>
<dbReference type="GO" id="GO:0003700">
    <property type="term" value="F:DNA-binding transcription factor activity"/>
    <property type="evidence" value="ECO:0007669"/>
    <property type="project" value="InterPro"/>
</dbReference>
<dbReference type="Gene3D" id="1.20.120.530">
    <property type="entry name" value="GntR ligand-binding domain-like"/>
    <property type="match status" value="1"/>
</dbReference>
<keyword evidence="2" id="KW-0238">DNA-binding</keyword>
<dbReference type="PRINTS" id="PR00035">
    <property type="entry name" value="HTHGNTR"/>
</dbReference>
<dbReference type="CDD" id="cd07377">
    <property type="entry name" value="WHTH_GntR"/>
    <property type="match status" value="1"/>
</dbReference>
<keyword evidence="6" id="KW-1185">Reference proteome</keyword>
<evidence type="ECO:0000259" key="4">
    <source>
        <dbReference type="PROSITE" id="PS50949"/>
    </source>
</evidence>
<dbReference type="Gene3D" id="1.10.10.10">
    <property type="entry name" value="Winged helix-like DNA-binding domain superfamily/Winged helix DNA-binding domain"/>
    <property type="match status" value="1"/>
</dbReference>
<protein>
    <recommendedName>
        <fullName evidence="4">HTH gntR-type domain-containing protein</fullName>
    </recommendedName>
</protein>
<evidence type="ECO:0000256" key="2">
    <source>
        <dbReference type="ARBA" id="ARBA00023125"/>
    </source>
</evidence>
<dbReference type="InterPro" id="IPR008920">
    <property type="entry name" value="TF_FadR/GntR_C"/>
</dbReference>
<dbReference type="GO" id="GO:0003677">
    <property type="term" value="F:DNA binding"/>
    <property type="evidence" value="ECO:0007669"/>
    <property type="project" value="UniProtKB-KW"/>
</dbReference>
<dbReference type="InterPro" id="IPR011711">
    <property type="entry name" value="GntR_C"/>
</dbReference>
<sequence>MITLPKKKRGLAADIVTELEAEIDNGVLLPGDTLDERALAERFEVSRTPVREALQQLALQGQVQIVPRQGIFVARMSIAELRAMFELLAEMEGACAKLAARRIQDPWRQTMIEAMNACLVHAQSGEISAYGQANADFHEALYQGCCNRYLAEQLRLIRRRTQSYRRNPFQLPGRMLQSAQDHERITQAILSGDEQAAQSAMIDHIAISGKGFAEFVSTLPEQMLASHDLAYPASHRTGTNTHE</sequence>
<dbReference type="SUPFAM" id="SSF46785">
    <property type="entry name" value="Winged helix' DNA-binding domain"/>
    <property type="match status" value="1"/>
</dbReference>
<dbReference type="EMBL" id="NEVU01000003">
    <property type="protein sequence ID" value="OZI71863.1"/>
    <property type="molecule type" value="Genomic_DNA"/>
</dbReference>
<gene>
    <name evidence="5" type="ORF">CAL22_18950</name>
</gene>
<dbReference type="RefSeq" id="WP_094815803.1">
    <property type="nucleotide sequence ID" value="NZ_NEVU01000003.1"/>
</dbReference>
<evidence type="ECO:0000256" key="1">
    <source>
        <dbReference type="ARBA" id="ARBA00023015"/>
    </source>
</evidence>
<evidence type="ECO:0000313" key="6">
    <source>
        <dbReference type="Proteomes" id="UP000216429"/>
    </source>
</evidence>
<dbReference type="Proteomes" id="UP000216429">
    <property type="component" value="Unassembled WGS sequence"/>
</dbReference>
<dbReference type="AlphaFoldDB" id="A0A261VFD1"/>
<dbReference type="PANTHER" id="PTHR43537:SF49">
    <property type="entry name" value="TRANSCRIPTIONAL REGULATORY PROTEIN"/>
    <property type="match status" value="1"/>
</dbReference>
<dbReference type="InterPro" id="IPR000524">
    <property type="entry name" value="Tscrpt_reg_HTH_GntR"/>
</dbReference>
<reference evidence="6" key="1">
    <citation type="submission" date="2017-05" db="EMBL/GenBank/DDBJ databases">
        <title>Complete and WGS of Bordetella genogroups.</title>
        <authorList>
            <person name="Spilker T."/>
            <person name="Lipuma J."/>
        </authorList>
    </citation>
    <scope>NUCLEOTIDE SEQUENCE [LARGE SCALE GENOMIC DNA]</scope>
    <source>
        <strain evidence="6">AU6712</strain>
    </source>
</reference>
<dbReference type="PROSITE" id="PS50949">
    <property type="entry name" value="HTH_GNTR"/>
    <property type="match status" value="1"/>
</dbReference>
<comment type="caution">
    <text evidence="5">The sequence shown here is derived from an EMBL/GenBank/DDBJ whole genome shotgun (WGS) entry which is preliminary data.</text>
</comment>
<accession>A0A261VFD1</accession>
<name>A0A261VFD1_9BORD</name>
<dbReference type="OrthoDB" id="5343379at2"/>
<dbReference type="SMART" id="SM00345">
    <property type="entry name" value="HTH_GNTR"/>
    <property type="match status" value="1"/>
</dbReference>
<keyword evidence="3" id="KW-0804">Transcription</keyword>
<proteinExistence type="predicted"/>
<dbReference type="PANTHER" id="PTHR43537">
    <property type="entry name" value="TRANSCRIPTIONAL REGULATOR, GNTR FAMILY"/>
    <property type="match status" value="1"/>
</dbReference>
<dbReference type="Pfam" id="PF00392">
    <property type="entry name" value="GntR"/>
    <property type="match status" value="1"/>
</dbReference>
<evidence type="ECO:0000256" key="3">
    <source>
        <dbReference type="ARBA" id="ARBA00023163"/>
    </source>
</evidence>
<dbReference type="SMART" id="SM00895">
    <property type="entry name" value="FCD"/>
    <property type="match status" value="1"/>
</dbReference>
<dbReference type="InterPro" id="IPR036388">
    <property type="entry name" value="WH-like_DNA-bd_sf"/>
</dbReference>
<keyword evidence="1" id="KW-0805">Transcription regulation</keyword>
<feature type="domain" description="HTH gntR-type" evidence="4">
    <location>
        <begin position="9"/>
        <end position="76"/>
    </location>
</feature>
<dbReference type="Pfam" id="PF07729">
    <property type="entry name" value="FCD"/>
    <property type="match status" value="1"/>
</dbReference>